<comment type="cofactor">
    <cofactor evidence="1">
        <name>Mg(2+)</name>
        <dbReference type="ChEBI" id="CHEBI:18420"/>
    </cofactor>
    <text evidence="1">Binds 2 magnesium ions per subunit.</text>
</comment>
<dbReference type="Proteomes" id="UP000229307">
    <property type="component" value="Unassembled WGS sequence"/>
</dbReference>
<sequence length="493" mass="54476">MAKIKLGRSEYRDKVYACWMGKNIGGTLGAPFECRKWVNCLEYYHKTPDEAAANDDLDLQLVWLKMLEDKGVDPALSDFADYWKKCASPYPWNEYGFCNRNLARGLRPPVSGCFENHYIDEMGSPIRSEIWACAAPGDPQLAASFAWKDSSVDHAGGEGTYGEMFWAAVESATFVINDPKTLIHIGLQMIPIHCRISRVIREAVWCHENGISWAEARQRILEAFGRDYNPCNAVQNHGFTILGWLYGKDFGDKLCIAVNCAYDTDCTGATLGSVLGILDGVKGIPEKWTKPIGEKIVLHKFTQVPGAPKTISELTERTVKIAEKFLKARSEAAEFSPGKTVKPKDPVSVLCSNEMATQALMQDPMSAVERRDGIDIWFHYGGEPVVRPGISKNVGMHLEKDGKPVDGSISIIVPRNWTVNRASDNFGQKRFALFADKASDRNEMRVKVNTGSKKIEASFMMLGPGEAKGYPVNAQAGNCPKCGGWPGSCLCAK</sequence>
<dbReference type="GO" id="GO:0046872">
    <property type="term" value="F:metal ion binding"/>
    <property type="evidence" value="ECO:0007669"/>
    <property type="project" value="UniProtKB-KW"/>
</dbReference>
<dbReference type="AlphaFoldDB" id="A0A2M7SFB4"/>
<name>A0A2M7SFB4_9BACT</name>
<organism evidence="2 3">
    <name type="scientific">Candidatus Desantisbacteria bacterium CG_4_10_14_0_8_um_filter_48_22</name>
    <dbReference type="NCBI Taxonomy" id="1974543"/>
    <lineage>
        <taxon>Bacteria</taxon>
        <taxon>Candidatus Desantisiibacteriota</taxon>
    </lineage>
</organism>
<comment type="caution">
    <text evidence="2">The sequence shown here is derived from an EMBL/GenBank/DDBJ whole genome shotgun (WGS) entry which is preliminary data.</text>
</comment>
<evidence type="ECO:0000313" key="3">
    <source>
        <dbReference type="Proteomes" id="UP000229307"/>
    </source>
</evidence>
<protein>
    <recommendedName>
        <fullName evidence="4">ADP-ribosylglycohydrolase family protein</fullName>
    </recommendedName>
</protein>
<reference evidence="3" key="1">
    <citation type="submission" date="2017-09" db="EMBL/GenBank/DDBJ databases">
        <title>Depth-based differentiation of microbial function through sediment-hosted aquifers and enrichment of novel symbionts in the deep terrestrial subsurface.</title>
        <authorList>
            <person name="Probst A.J."/>
            <person name="Ladd B."/>
            <person name="Jarett J.K."/>
            <person name="Geller-Mcgrath D.E."/>
            <person name="Sieber C.M.K."/>
            <person name="Emerson J.B."/>
            <person name="Anantharaman K."/>
            <person name="Thomas B.C."/>
            <person name="Malmstrom R."/>
            <person name="Stieglmeier M."/>
            <person name="Klingl A."/>
            <person name="Woyke T."/>
            <person name="Ryan C.M."/>
            <person name="Banfield J.F."/>
        </authorList>
    </citation>
    <scope>NUCLEOTIDE SEQUENCE [LARGE SCALE GENOMIC DNA]</scope>
</reference>
<gene>
    <name evidence="2" type="ORF">COY52_00630</name>
</gene>
<evidence type="ECO:0000256" key="1">
    <source>
        <dbReference type="PIRSR" id="PIRSR605502-1"/>
    </source>
</evidence>
<evidence type="ECO:0000313" key="2">
    <source>
        <dbReference type="EMBL" id="PIZ18227.1"/>
    </source>
</evidence>
<keyword evidence="1" id="KW-0479">Metal-binding</keyword>
<accession>A0A2M7SFB4</accession>
<dbReference type="SUPFAM" id="SSF101478">
    <property type="entry name" value="ADP-ribosylglycohydrolase"/>
    <property type="match status" value="1"/>
</dbReference>
<evidence type="ECO:0008006" key="4">
    <source>
        <dbReference type="Google" id="ProtNLM"/>
    </source>
</evidence>
<feature type="binding site" evidence="1">
    <location>
        <position position="265"/>
    </location>
    <ligand>
        <name>Mg(2+)</name>
        <dbReference type="ChEBI" id="CHEBI:18420"/>
        <label>1</label>
    </ligand>
</feature>
<dbReference type="EMBL" id="PFMR01000021">
    <property type="protein sequence ID" value="PIZ18227.1"/>
    <property type="molecule type" value="Genomic_DNA"/>
</dbReference>
<feature type="binding site" evidence="1">
    <location>
        <position position="263"/>
    </location>
    <ligand>
        <name>Mg(2+)</name>
        <dbReference type="ChEBI" id="CHEBI:18420"/>
        <label>1</label>
    </ligand>
</feature>
<keyword evidence="1" id="KW-0460">Magnesium</keyword>
<dbReference type="InterPro" id="IPR005502">
    <property type="entry name" value="Ribosyl_crysJ1"/>
</dbReference>
<dbReference type="InterPro" id="IPR036705">
    <property type="entry name" value="Ribosyl_crysJ1_sf"/>
</dbReference>
<proteinExistence type="predicted"/>
<dbReference type="Gene3D" id="1.10.4080.10">
    <property type="entry name" value="ADP-ribosylation/Crystallin J1"/>
    <property type="match status" value="1"/>
</dbReference>
<dbReference type="Pfam" id="PF03747">
    <property type="entry name" value="ADP_ribosyl_GH"/>
    <property type="match status" value="1"/>
</dbReference>